<comment type="caution">
    <text evidence="1">The sequence shown here is derived from an EMBL/GenBank/DDBJ whole genome shotgun (WGS) entry which is preliminary data.</text>
</comment>
<gene>
    <name evidence="1" type="ORF">RF55_2686</name>
</gene>
<evidence type="ECO:0000313" key="1">
    <source>
        <dbReference type="EMBL" id="KMQ97002.1"/>
    </source>
</evidence>
<evidence type="ECO:0000313" key="2">
    <source>
        <dbReference type="Proteomes" id="UP000036403"/>
    </source>
</evidence>
<dbReference type="STRING" id="67767.A0A0J7L2J4"/>
<sequence length="126" mass="13993">MLCVDLSYLIFRTCLALIKAMMVCMAKDLLVYTAAMAVGVINRKQLNPWTLKLKYRLSTVSRSNIGYDQIPIDSMQGLEIGGGSTYGAMDTMDVAHEGDLSFDHLEELPAPPQDNNQVAAWYDTDL</sequence>
<name>A0A0J7L2J4_LASNI</name>
<proteinExistence type="predicted"/>
<dbReference type="OrthoDB" id="7977217at2759"/>
<dbReference type="AlphaFoldDB" id="A0A0J7L2J4"/>
<reference evidence="1 2" key="1">
    <citation type="submission" date="2015-04" db="EMBL/GenBank/DDBJ databases">
        <title>Lasius niger genome sequencing.</title>
        <authorList>
            <person name="Konorov E.A."/>
            <person name="Nikitin M.A."/>
            <person name="Kirill M.V."/>
            <person name="Chang P."/>
        </authorList>
    </citation>
    <scope>NUCLEOTIDE SEQUENCE [LARGE SCALE GENOMIC DNA]</scope>
    <source>
        <tissue evidence="1">Whole</tissue>
    </source>
</reference>
<dbReference type="Proteomes" id="UP000036403">
    <property type="component" value="Unassembled WGS sequence"/>
</dbReference>
<organism evidence="1 2">
    <name type="scientific">Lasius niger</name>
    <name type="common">Black garden ant</name>
    <dbReference type="NCBI Taxonomy" id="67767"/>
    <lineage>
        <taxon>Eukaryota</taxon>
        <taxon>Metazoa</taxon>
        <taxon>Ecdysozoa</taxon>
        <taxon>Arthropoda</taxon>
        <taxon>Hexapoda</taxon>
        <taxon>Insecta</taxon>
        <taxon>Pterygota</taxon>
        <taxon>Neoptera</taxon>
        <taxon>Endopterygota</taxon>
        <taxon>Hymenoptera</taxon>
        <taxon>Apocrita</taxon>
        <taxon>Aculeata</taxon>
        <taxon>Formicoidea</taxon>
        <taxon>Formicidae</taxon>
        <taxon>Formicinae</taxon>
        <taxon>Lasius</taxon>
        <taxon>Lasius</taxon>
    </lineage>
</organism>
<dbReference type="EMBL" id="LBMM01001058">
    <property type="protein sequence ID" value="KMQ97002.1"/>
    <property type="molecule type" value="Genomic_DNA"/>
</dbReference>
<dbReference type="PaxDb" id="67767-A0A0J7L2J4"/>
<protein>
    <submittedName>
        <fullName evidence="1">Armadillo segment polarity</fullName>
    </submittedName>
</protein>
<accession>A0A0J7L2J4</accession>
<keyword evidence="2" id="KW-1185">Reference proteome</keyword>